<dbReference type="Gene3D" id="1.10.287.1540">
    <property type="match status" value="1"/>
</dbReference>
<dbReference type="Gene3D" id="3.30.70.100">
    <property type="match status" value="1"/>
</dbReference>
<dbReference type="eggNOG" id="COG3431">
    <property type="taxonomic scope" value="Bacteria"/>
</dbReference>
<dbReference type="STRING" id="395961.Cyan7425_4153"/>
<dbReference type="EMBL" id="CP001344">
    <property type="protein sequence ID" value="ACL46466.1"/>
    <property type="molecule type" value="Genomic_DNA"/>
</dbReference>
<dbReference type="SUPFAM" id="SSF54975">
    <property type="entry name" value="Acylphosphatase/BLUF domain-like"/>
    <property type="match status" value="1"/>
</dbReference>
<name>B8HWP0_CYAP4</name>
<gene>
    <name evidence="2" type="ordered locus">Cyan7425_4153</name>
</gene>
<dbReference type="KEGG" id="cyn:Cyan7425_4153"/>
<accession>B8HWP0</accession>
<proteinExistence type="predicted"/>
<dbReference type="SMART" id="SM01034">
    <property type="entry name" value="BLUF"/>
    <property type="match status" value="1"/>
</dbReference>
<evidence type="ECO:0000259" key="1">
    <source>
        <dbReference type="PROSITE" id="PS50925"/>
    </source>
</evidence>
<dbReference type="InterPro" id="IPR007024">
    <property type="entry name" value="BLUF_domain"/>
</dbReference>
<dbReference type="OrthoDB" id="557705at2"/>
<feature type="domain" description="BLUF" evidence="1">
    <location>
        <begin position="3"/>
        <end position="94"/>
    </location>
</feature>
<organism evidence="2">
    <name type="scientific">Cyanothece sp. (strain PCC 7425 / ATCC 29141)</name>
    <dbReference type="NCBI Taxonomy" id="395961"/>
    <lineage>
        <taxon>Bacteria</taxon>
        <taxon>Bacillati</taxon>
        <taxon>Cyanobacteriota</taxon>
        <taxon>Cyanophyceae</taxon>
        <taxon>Gomontiellales</taxon>
        <taxon>Cyanothecaceae</taxon>
        <taxon>Cyanothece</taxon>
    </lineage>
</organism>
<dbReference type="GO" id="GO:0071949">
    <property type="term" value="F:FAD binding"/>
    <property type="evidence" value="ECO:0007669"/>
    <property type="project" value="InterPro"/>
</dbReference>
<dbReference type="PROSITE" id="PS50925">
    <property type="entry name" value="BLUF"/>
    <property type="match status" value="1"/>
</dbReference>
<evidence type="ECO:0000313" key="2">
    <source>
        <dbReference type="EMBL" id="ACL46466.1"/>
    </source>
</evidence>
<dbReference type="GO" id="GO:0009882">
    <property type="term" value="F:blue light photoreceptor activity"/>
    <property type="evidence" value="ECO:0007669"/>
    <property type="project" value="InterPro"/>
</dbReference>
<dbReference type="InterPro" id="IPR036046">
    <property type="entry name" value="Acylphosphatase-like_dom_sf"/>
</dbReference>
<protein>
    <submittedName>
        <fullName evidence="2">BLUF domain protein</fullName>
    </submittedName>
</protein>
<dbReference type="HOGENOM" id="CLU_097099_1_1_3"/>
<reference evidence="2" key="1">
    <citation type="submission" date="2009-01" db="EMBL/GenBank/DDBJ databases">
        <title>Complete sequence of chromosome Cyanothece sp. PCC 7425.</title>
        <authorList>
            <consortium name="US DOE Joint Genome Institute"/>
            <person name="Lucas S."/>
            <person name="Copeland A."/>
            <person name="Lapidus A."/>
            <person name="Glavina del Rio T."/>
            <person name="Dalin E."/>
            <person name="Tice H."/>
            <person name="Bruce D."/>
            <person name="Goodwin L."/>
            <person name="Pitluck S."/>
            <person name="Sims D."/>
            <person name="Meineke L."/>
            <person name="Brettin T."/>
            <person name="Detter J.C."/>
            <person name="Han C."/>
            <person name="Larimer F."/>
            <person name="Land M."/>
            <person name="Hauser L."/>
            <person name="Kyrpides N."/>
            <person name="Ovchinnikova G."/>
            <person name="Liberton M."/>
            <person name="Stoeckel J."/>
            <person name="Banerjee A."/>
            <person name="Singh A."/>
            <person name="Page L."/>
            <person name="Sato H."/>
            <person name="Zhao L."/>
            <person name="Sherman L."/>
            <person name="Pakrasi H."/>
            <person name="Richardson P."/>
        </authorList>
    </citation>
    <scope>NUCLEOTIDE SEQUENCE</scope>
    <source>
        <strain evidence="2">PCC 7425</strain>
    </source>
</reference>
<dbReference type="AlphaFoldDB" id="B8HWP0"/>
<dbReference type="Pfam" id="PF04940">
    <property type="entry name" value="BLUF"/>
    <property type="match status" value="1"/>
</dbReference>
<sequence length="145" mass="16422">MILYRLIYCSYASPKLGYDDLKDIMEKSQKNNSVDGITGQLCYGDSMFLQILEGDRKSVSKTYHRITLDDRHHSSELIECSPIESRQFAVWSMRAVKLGDLEGGKVKNLILKYSGSTTFQPNYMTPNQCIGFMQELLAQSSMATS</sequence>